<dbReference type="Pfam" id="PF10070">
    <property type="entry name" value="DabA"/>
    <property type="match status" value="1"/>
</dbReference>
<comment type="function">
    <text evidence="6">Part of an energy-coupled inorganic carbon pump.</text>
</comment>
<comment type="caution">
    <text evidence="7">The sequence shown here is derived from an EMBL/GenBank/DDBJ whole genome shotgun (WGS) entry which is preliminary data.</text>
</comment>
<dbReference type="GO" id="GO:0008270">
    <property type="term" value="F:zinc ion binding"/>
    <property type="evidence" value="ECO:0007669"/>
    <property type="project" value="UniProtKB-UniRule"/>
</dbReference>
<evidence type="ECO:0000313" key="8">
    <source>
        <dbReference type="Proteomes" id="UP001151071"/>
    </source>
</evidence>
<feature type="binding site" evidence="6">
    <location>
        <position position="583"/>
    </location>
    <ligand>
        <name>Zn(2+)</name>
        <dbReference type="ChEBI" id="CHEBI:29105"/>
    </ligand>
</feature>
<comment type="cofactor">
    <cofactor evidence="6">
        <name>Zn(2+)</name>
        <dbReference type="ChEBI" id="CHEBI:29105"/>
    </cofactor>
</comment>
<keyword evidence="4 6" id="KW-0862">Zinc</keyword>
<evidence type="ECO:0000256" key="4">
    <source>
        <dbReference type="ARBA" id="ARBA00022833"/>
    </source>
</evidence>
<keyword evidence="5 6" id="KW-0472">Membrane</keyword>
<dbReference type="GO" id="GO:0005886">
    <property type="term" value="C:plasma membrane"/>
    <property type="evidence" value="ECO:0007669"/>
    <property type="project" value="UniProtKB-SubCell"/>
</dbReference>
<dbReference type="AlphaFoldDB" id="A0A9X3TV01"/>
<evidence type="ECO:0000256" key="1">
    <source>
        <dbReference type="ARBA" id="ARBA00022448"/>
    </source>
</evidence>
<dbReference type="RefSeq" id="WP_271141065.1">
    <property type="nucleotide sequence ID" value="NZ_JAPYYP010000059.1"/>
</dbReference>
<feature type="binding site" evidence="6">
    <location>
        <position position="598"/>
    </location>
    <ligand>
        <name>Zn(2+)</name>
        <dbReference type="ChEBI" id="CHEBI:29105"/>
    </ligand>
</feature>
<gene>
    <name evidence="6" type="primary">dabA</name>
    <name evidence="7" type="ORF">O3V59_21985</name>
</gene>
<evidence type="ECO:0000256" key="6">
    <source>
        <dbReference type="HAMAP-Rule" id="MF_01871"/>
    </source>
</evidence>
<dbReference type="PANTHER" id="PTHR38344">
    <property type="entry name" value="UPF0753 PROTEIN AQ_863"/>
    <property type="match status" value="1"/>
</dbReference>
<protein>
    <recommendedName>
        <fullName evidence="6">Probable inorganic carbon transporter subunit DabA</fullName>
    </recommendedName>
</protein>
<reference evidence="7" key="1">
    <citation type="submission" date="2022-12" db="EMBL/GenBank/DDBJ databases">
        <title>Draft genome sequence of the thermophilic strain Brevibacillus thermoruber HT42, isolated from Los Humeros, Puebla, Mexico, with biotechnological potential.</title>
        <authorList>
            <person name="Lara Sanchez J."/>
            <person name="Solis Palacios R."/>
            <person name="Bustos Baena A.S."/>
            <person name="Ruz Baez A.E."/>
            <person name="Espinosa Luna G."/>
            <person name="Oliart Ros R.M."/>
        </authorList>
    </citation>
    <scope>NUCLEOTIDE SEQUENCE</scope>
    <source>
        <strain evidence="7">HT42</strain>
    </source>
</reference>
<keyword evidence="1 6" id="KW-0813">Transport</keyword>
<organism evidence="7 8">
    <name type="scientific">Brevibacillus thermoruber</name>
    <dbReference type="NCBI Taxonomy" id="33942"/>
    <lineage>
        <taxon>Bacteria</taxon>
        <taxon>Bacillati</taxon>
        <taxon>Bacillota</taxon>
        <taxon>Bacilli</taxon>
        <taxon>Bacillales</taxon>
        <taxon>Paenibacillaceae</taxon>
        <taxon>Brevibacillus</taxon>
    </lineage>
</organism>
<name>A0A9X3TV01_9BACL</name>
<feature type="binding site" evidence="6">
    <location>
        <position position="401"/>
    </location>
    <ligand>
        <name>Zn(2+)</name>
        <dbReference type="ChEBI" id="CHEBI:29105"/>
    </ligand>
</feature>
<proteinExistence type="inferred from homology"/>
<dbReference type="Proteomes" id="UP001151071">
    <property type="component" value="Unassembled WGS sequence"/>
</dbReference>
<keyword evidence="2 6" id="KW-1003">Cell membrane</keyword>
<dbReference type="HAMAP" id="MF_01871">
    <property type="entry name" value="DabA"/>
    <property type="match status" value="1"/>
</dbReference>
<keyword evidence="3 6" id="KW-0479">Metal-binding</keyword>
<comment type="similarity">
    <text evidence="6">Belongs to the inorganic carbon transporter (TC 9.A.2) DabA family.</text>
</comment>
<dbReference type="PANTHER" id="PTHR38344:SF1">
    <property type="entry name" value="INORGANIC CARBON TRANSPORTER SUBUNIT DABA-RELATED"/>
    <property type="match status" value="1"/>
</dbReference>
<evidence type="ECO:0000313" key="7">
    <source>
        <dbReference type="EMBL" id="MDA5111009.1"/>
    </source>
</evidence>
<keyword evidence="8" id="KW-1185">Reference proteome</keyword>
<dbReference type="InterPro" id="IPR018752">
    <property type="entry name" value="DabA"/>
</dbReference>
<feature type="binding site" evidence="6">
    <location>
        <position position="403"/>
    </location>
    <ligand>
        <name>Zn(2+)</name>
        <dbReference type="ChEBI" id="CHEBI:29105"/>
    </ligand>
</feature>
<evidence type="ECO:0000256" key="3">
    <source>
        <dbReference type="ARBA" id="ARBA00022723"/>
    </source>
</evidence>
<comment type="subunit">
    <text evidence="6">Forms a complex with DabB.</text>
</comment>
<evidence type="ECO:0000256" key="2">
    <source>
        <dbReference type="ARBA" id="ARBA00022475"/>
    </source>
</evidence>
<comment type="subcellular location">
    <subcellularLocation>
        <location evidence="6">Cell membrane</location>
        <topology evidence="6">Peripheral membrane protein</topology>
    </subcellularLocation>
</comment>
<sequence>MNRSVLLPKHAVDGVENKEASADSLQVEELVGKASQVIAPLWPLGAFVASHPWEGMEHLTFEEVADRFRGSRDINLYPSMTMFREALRKGELNPAYLEERFRKWLNEQPSVIPKEEVERLCRGLLWNEEVPREVVNSLEMKHLTARMKDGKTQPDRFLFRWVRTKSAILEAQGEARWTRALDRHMIKWCKLFLDESQAMWGMPFREQGFYNAWRKLARYDPSLSRAQRKRLHHVPANAEDALKQALLNLGVPATEMERYLEEHLIALPGWAGMLLWRSRKSGQGHRLLTEYLAIRLSLEWAMIAPRLPLAEAGEGEDDTALFPCLAAWVHWGGWTPERWLSLPPGERHIRLAFACRFGRAIRPRLWLEAWEDTQEERLLRNISSPPKHSSAQKAAVQLIFCIDVRSEPFRRHLEREGPFETFGCAGFFGLPIRTLLPDGHVHASCPAIVEPRHEVRERLSPADSRKYLRRKSAKLSVSHVFKKMKQGLVTSMLLPEMSGPWLGLYMLVRNGAPDRVISAIHRWRKRFARKPETSLTLDHDGSISEPNLPLGFSLDEKVNYVSQLLKNMGLTSAFSPLVVVCGHESATTNNPYASALDCGACGGAAGELNARVFAELCNLEEVRSALVGKGIVIPRDTVFIAAEHITTVNELRWIYVPELSAAAQDAFAMLRDRLRTVTRKVNLEQLAKLPGAGGIGGDPVAEANRLAEDWSEIRPEWGLARNYAFVIGRRQLTAHCDLEGRVFLHSYDWREDPEGTSLANIVAGPVTVAQWINLQYYASTVAPHVYGSGNKATQTVTAGIGVMQGNGSDLLAGLPWQSVMASDREWFHSPLRLLVVIEAPRQYIARLLEENPHFRRKVNNGWLRLVSIDPEKGKWEKWGPSPGGYLEITFYRKDLI</sequence>
<evidence type="ECO:0000256" key="5">
    <source>
        <dbReference type="ARBA" id="ARBA00023136"/>
    </source>
</evidence>
<accession>A0A9X3TV01</accession>
<dbReference type="EMBL" id="JAPYYP010000059">
    <property type="protein sequence ID" value="MDA5111009.1"/>
    <property type="molecule type" value="Genomic_DNA"/>
</dbReference>